<dbReference type="GO" id="GO:0003677">
    <property type="term" value="F:DNA binding"/>
    <property type="evidence" value="ECO:0007669"/>
    <property type="project" value="InterPro"/>
</dbReference>
<dbReference type="Pfam" id="PF19054">
    <property type="entry name" value="DUF5753"/>
    <property type="match status" value="1"/>
</dbReference>
<dbReference type="Pfam" id="PF13560">
    <property type="entry name" value="HTH_31"/>
    <property type="match status" value="1"/>
</dbReference>
<proteinExistence type="predicted"/>
<feature type="domain" description="DUF5753" evidence="2">
    <location>
        <begin position="98"/>
        <end position="274"/>
    </location>
</feature>
<organism evidence="3 4">
    <name type="scientific">Amycolatopsis marina</name>
    <dbReference type="NCBI Taxonomy" id="490629"/>
    <lineage>
        <taxon>Bacteria</taxon>
        <taxon>Bacillati</taxon>
        <taxon>Actinomycetota</taxon>
        <taxon>Actinomycetes</taxon>
        <taxon>Pseudonocardiales</taxon>
        <taxon>Pseudonocardiaceae</taxon>
        <taxon>Amycolatopsis</taxon>
    </lineage>
</organism>
<reference evidence="4" key="1">
    <citation type="submission" date="2016-10" db="EMBL/GenBank/DDBJ databases">
        <authorList>
            <person name="Varghese N."/>
            <person name="Submissions S."/>
        </authorList>
    </citation>
    <scope>NUCLEOTIDE SEQUENCE [LARGE SCALE GENOMIC DNA]</scope>
    <source>
        <strain evidence="4">CGMCC 4.3568</strain>
    </source>
</reference>
<evidence type="ECO:0000259" key="2">
    <source>
        <dbReference type="Pfam" id="PF19054"/>
    </source>
</evidence>
<evidence type="ECO:0000256" key="1">
    <source>
        <dbReference type="SAM" id="MobiDB-lite"/>
    </source>
</evidence>
<accession>A0A1I0YLZ3</accession>
<dbReference type="OrthoDB" id="3672921at2"/>
<dbReference type="SUPFAM" id="SSF47413">
    <property type="entry name" value="lambda repressor-like DNA-binding domains"/>
    <property type="match status" value="1"/>
</dbReference>
<dbReference type="RefSeq" id="WP_091672439.1">
    <property type="nucleotide sequence ID" value="NZ_FOKG01000005.1"/>
</dbReference>
<dbReference type="Proteomes" id="UP000243799">
    <property type="component" value="Unassembled WGS sequence"/>
</dbReference>
<dbReference type="InterPro" id="IPR001387">
    <property type="entry name" value="Cro/C1-type_HTH"/>
</dbReference>
<dbReference type="CDD" id="cd00093">
    <property type="entry name" value="HTH_XRE"/>
    <property type="match status" value="1"/>
</dbReference>
<dbReference type="STRING" id="490629.SAMN05216266_105187"/>
<evidence type="ECO:0000313" key="4">
    <source>
        <dbReference type="Proteomes" id="UP000243799"/>
    </source>
</evidence>
<dbReference type="AlphaFoldDB" id="A0A1I0YLZ3"/>
<dbReference type="InterPro" id="IPR043917">
    <property type="entry name" value="DUF5753"/>
</dbReference>
<keyword evidence="4" id="KW-1185">Reference proteome</keyword>
<evidence type="ECO:0000313" key="3">
    <source>
        <dbReference type="EMBL" id="SFB14221.1"/>
    </source>
</evidence>
<feature type="region of interest" description="Disordered" evidence="1">
    <location>
        <begin position="282"/>
        <end position="301"/>
    </location>
</feature>
<sequence>MGERETTVRSRELGEGLRGVLERAGLTGVDIAHRLGWSQSDVSRMLNGKRGVRETDVAAFLGACSVRGREYDRLLALCREANRPGWWQQYGSRLPKQLRTYIDHEDKAVTIGDYAATLVPGSLQTGDYARAVMGGIVNVPADEVEERVAARLARSAIFSRPVPVVFAFYLHEFVLRLPIGGAAVMSDQLHHLLRMSVRPRISLRVVPASLGVHAALAGSFTYMEFAAIKPVVYLESETSTLFLEEQAEVAAYQRILSALAETALDEEQSRELIGKVAVELSGDREDQDEPARAGQNGVAHE</sequence>
<dbReference type="Gene3D" id="1.10.260.40">
    <property type="entry name" value="lambda repressor-like DNA-binding domains"/>
    <property type="match status" value="1"/>
</dbReference>
<gene>
    <name evidence="3" type="ORF">SAMN05216266_105187</name>
</gene>
<name>A0A1I0YLZ3_9PSEU</name>
<dbReference type="InterPro" id="IPR010982">
    <property type="entry name" value="Lambda_DNA-bd_dom_sf"/>
</dbReference>
<protein>
    <submittedName>
        <fullName evidence="3">Helix-turn-helix domain-containing protein</fullName>
    </submittedName>
</protein>
<dbReference type="EMBL" id="FOKG01000005">
    <property type="protein sequence ID" value="SFB14221.1"/>
    <property type="molecule type" value="Genomic_DNA"/>
</dbReference>